<keyword evidence="2" id="KW-0614">Plasmid</keyword>
<protein>
    <submittedName>
        <fullName evidence="2">Uncharacterized protein</fullName>
    </submittedName>
</protein>
<sequence length="63" mass="7046">MLFLPIWRKKAFRGGKALRAAQRDGALSADANVVPVEAREDVTQLRLRDGEDEESLKGPRSPR</sequence>
<accession>A0A1L5PBJ5</accession>
<dbReference type="Proteomes" id="UP000185109">
    <property type="component" value="Plasmid pRsp8C3b"/>
</dbReference>
<name>A0A1L5PBJ5_RHIET</name>
<dbReference type="EMBL" id="CP017243">
    <property type="protein sequence ID" value="APO77495.1"/>
    <property type="molecule type" value="Genomic_DNA"/>
</dbReference>
<reference evidence="2 3" key="1">
    <citation type="submission" date="2016-09" db="EMBL/GenBank/DDBJ databases">
        <title>The complete genome sequences of Rhizobium gallicum, symbiovars gallicum and phaseoli, symbionts associated to common bean (Phaseolus vulgaris).</title>
        <authorList>
            <person name="Bustos P."/>
            <person name="Santamaria R.I."/>
            <person name="Perez-Carrascal O.M."/>
            <person name="Juarez S."/>
            <person name="Lozano L."/>
            <person name="Martinez-Flores I."/>
            <person name="Martinez-Romero E."/>
            <person name="Cevallos M."/>
            <person name="Romero D."/>
            <person name="Davila G."/>
            <person name="Gonzalez V."/>
        </authorList>
    </citation>
    <scope>NUCLEOTIDE SEQUENCE [LARGE SCALE GENOMIC DNA]</scope>
    <source>
        <strain evidence="2 3">8C-3</strain>
        <plasmid evidence="3">Plasmid prsp8c3b</plasmid>
    </source>
</reference>
<dbReference type="AlphaFoldDB" id="A0A1L5PBJ5"/>
<organism evidence="2 3">
    <name type="scientific">Rhizobium etli 8C-3</name>
    <dbReference type="NCBI Taxonomy" id="538025"/>
    <lineage>
        <taxon>Bacteria</taxon>
        <taxon>Pseudomonadati</taxon>
        <taxon>Pseudomonadota</taxon>
        <taxon>Alphaproteobacteria</taxon>
        <taxon>Hyphomicrobiales</taxon>
        <taxon>Rhizobiaceae</taxon>
        <taxon>Rhizobium/Agrobacterium group</taxon>
        <taxon>Rhizobium</taxon>
    </lineage>
</organism>
<proteinExistence type="predicted"/>
<evidence type="ECO:0000256" key="1">
    <source>
        <dbReference type="SAM" id="MobiDB-lite"/>
    </source>
</evidence>
<geneLocation type="plasmid" evidence="3">
    <name>prsp8c3b</name>
</geneLocation>
<evidence type="ECO:0000313" key="3">
    <source>
        <dbReference type="Proteomes" id="UP000185109"/>
    </source>
</evidence>
<gene>
    <name evidence="2" type="ORF">AM571_PB00208</name>
</gene>
<feature type="region of interest" description="Disordered" evidence="1">
    <location>
        <begin position="44"/>
        <end position="63"/>
    </location>
</feature>
<evidence type="ECO:0000313" key="2">
    <source>
        <dbReference type="EMBL" id="APO77495.1"/>
    </source>
</evidence>